<name>A0A9P7G1C2_9AGAR</name>
<dbReference type="Proteomes" id="UP000775547">
    <property type="component" value="Unassembled WGS sequence"/>
</dbReference>
<accession>A0A9P7G1C2</accession>
<proteinExistence type="predicted"/>
<evidence type="ECO:0000313" key="1">
    <source>
        <dbReference type="EMBL" id="KAG5642302.1"/>
    </source>
</evidence>
<protein>
    <submittedName>
        <fullName evidence="1">Uncharacterized protein</fullName>
    </submittedName>
</protein>
<evidence type="ECO:0000313" key="2">
    <source>
        <dbReference type="Proteomes" id="UP000775547"/>
    </source>
</evidence>
<dbReference type="AlphaFoldDB" id="A0A9P7G1C2"/>
<organism evidence="1 2">
    <name type="scientific">Asterophora parasitica</name>
    <dbReference type="NCBI Taxonomy" id="117018"/>
    <lineage>
        <taxon>Eukaryota</taxon>
        <taxon>Fungi</taxon>
        <taxon>Dikarya</taxon>
        <taxon>Basidiomycota</taxon>
        <taxon>Agaricomycotina</taxon>
        <taxon>Agaricomycetes</taxon>
        <taxon>Agaricomycetidae</taxon>
        <taxon>Agaricales</taxon>
        <taxon>Tricholomatineae</taxon>
        <taxon>Lyophyllaceae</taxon>
        <taxon>Asterophora</taxon>
    </lineage>
</organism>
<gene>
    <name evidence="1" type="ORF">DXG03_003046</name>
</gene>
<dbReference type="EMBL" id="JABCKV010000198">
    <property type="protein sequence ID" value="KAG5642302.1"/>
    <property type="molecule type" value="Genomic_DNA"/>
</dbReference>
<reference evidence="1" key="2">
    <citation type="submission" date="2021-10" db="EMBL/GenBank/DDBJ databases">
        <title>Phylogenomics reveals ancestral predisposition of the termite-cultivated fungus Termitomyces towards a domesticated lifestyle.</title>
        <authorList>
            <person name="Auxier B."/>
            <person name="Grum-Grzhimaylo A."/>
            <person name="Cardenas M.E."/>
            <person name="Lodge J.D."/>
            <person name="Laessoe T."/>
            <person name="Pedersen O."/>
            <person name="Smith M.E."/>
            <person name="Kuyper T.W."/>
            <person name="Franco-Molano E.A."/>
            <person name="Baroni T.J."/>
            <person name="Aanen D.K."/>
        </authorList>
    </citation>
    <scope>NUCLEOTIDE SEQUENCE</scope>
    <source>
        <strain evidence="1">AP01</strain>
        <tissue evidence="1">Mycelium</tissue>
    </source>
</reference>
<comment type="caution">
    <text evidence="1">The sequence shown here is derived from an EMBL/GenBank/DDBJ whole genome shotgun (WGS) entry which is preliminary data.</text>
</comment>
<sequence>MTDALNEDVFSHILSFIYDIHTLHTLLACIPPTHQYFIVVLRRRCALPIPLACDDSSASADTERVLDLLTSSQFSNNIPLTSLQTSITSVLRHLVIESGSPPLRPRIVALRKRLTHLFEITPKLEVLDWCGQVGPSDSDLQVLKGCERLRRLDVDCHVRVDGGYFLEDSWDIDEFTKSLGPSITDLSLRHVNLRMYNSLLSHKTLFQSPSYDNLTSLALDLTQGVWDWGGGGSPQAGASSDFTWVDLGFPNVRELELKVGDLTVCAERPGPMEIVSWEALETVRLFVEPCIFPSSLYNIRIFASLPPHHFRSLKTLEIRDVVRNVSPWRWPDEEAVPPHTWSEPGRTYWGIVENFLSSAALQNLTHLWVNENVLAMPKGPPAFDGLFSDGGQFYTVDELFGDSGDEEADNLLADKREWLAALRAILGRLESLRLGLGALSAREVGLVLGLCDPHKLTHFGFAYRWRVADCGASLPPDLLTHFTASKLTRLTDLHMLQPRPGTQDVYRLPSRGENAATIEDVESLFASHVGLCRVGWGQGVVWERRPNVADLESTIVLVQDGFNDVRLKANTEIQPFFDIGVLEGYGECESEPRQDVGREVRELREVLGRVLGD</sequence>
<keyword evidence="2" id="KW-1185">Reference proteome</keyword>
<dbReference type="OrthoDB" id="3015518at2759"/>
<reference evidence="1" key="1">
    <citation type="submission" date="2020-07" db="EMBL/GenBank/DDBJ databases">
        <authorList>
            <person name="Nieuwenhuis M."/>
            <person name="Van De Peppel L.J.J."/>
        </authorList>
    </citation>
    <scope>NUCLEOTIDE SEQUENCE</scope>
    <source>
        <strain evidence="1">AP01</strain>
        <tissue evidence="1">Mycelium</tissue>
    </source>
</reference>